<comment type="similarity">
    <text evidence="2">Belongs to the monovalent cation:proton antiporter 2 (CPA2) transporter (TC 2.A.37) family.</text>
</comment>
<evidence type="ECO:0000313" key="11">
    <source>
        <dbReference type="Proteomes" id="UP000295678"/>
    </source>
</evidence>
<feature type="transmembrane region" description="Helical" evidence="7">
    <location>
        <begin position="183"/>
        <end position="208"/>
    </location>
</feature>
<feature type="transmembrane region" description="Helical" evidence="7">
    <location>
        <begin position="151"/>
        <end position="177"/>
    </location>
</feature>
<feature type="domain" description="RCK N-terminal" evidence="9">
    <location>
        <begin position="417"/>
        <end position="539"/>
    </location>
</feature>
<reference evidence="10 11" key="1">
    <citation type="submission" date="2019-03" db="EMBL/GenBank/DDBJ databases">
        <title>Genomic Encyclopedia of Type Strains, Phase IV (KMG-IV): sequencing the most valuable type-strain genomes for metagenomic binning, comparative biology and taxonomic classification.</title>
        <authorList>
            <person name="Goeker M."/>
        </authorList>
    </citation>
    <scope>NUCLEOTIDE SEQUENCE [LARGE SCALE GENOMIC DNA]</scope>
    <source>
        <strain evidence="10 11">DSM 19345</strain>
    </source>
</reference>
<dbReference type="GO" id="GO:0016020">
    <property type="term" value="C:membrane"/>
    <property type="evidence" value="ECO:0007669"/>
    <property type="project" value="UniProtKB-SubCell"/>
</dbReference>
<evidence type="ECO:0000256" key="7">
    <source>
        <dbReference type="SAM" id="Phobius"/>
    </source>
</evidence>
<name>A0A4R3ML67_9HYPH</name>
<feature type="transmembrane region" description="Helical" evidence="7">
    <location>
        <begin position="12"/>
        <end position="30"/>
    </location>
</feature>
<feature type="transmembrane region" description="Helical" evidence="7">
    <location>
        <begin position="329"/>
        <end position="353"/>
    </location>
</feature>
<dbReference type="PANTHER" id="PTHR42751:SF3">
    <property type="entry name" value="SODIUM_GLUTAMATE SYMPORTER"/>
    <property type="match status" value="1"/>
</dbReference>
<feature type="transmembrane region" description="Helical" evidence="7">
    <location>
        <begin position="35"/>
        <end position="53"/>
    </location>
</feature>
<keyword evidence="5 7" id="KW-1133">Transmembrane helix</keyword>
<evidence type="ECO:0000259" key="9">
    <source>
        <dbReference type="Pfam" id="PF02254"/>
    </source>
</evidence>
<dbReference type="InterPro" id="IPR038770">
    <property type="entry name" value="Na+/solute_symporter_sf"/>
</dbReference>
<dbReference type="Gene3D" id="3.40.50.720">
    <property type="entry name" value="NAD(P)-binding Rossmann-like Domain"/>
    <property type="match status" value="1"/>
</dbReference>
<keyword evidence="11" id="KW-1185">Reference proteome</keyword>
<feature type="transmembrane region" description="Helical" evidence="7">
    <location>
        <begin position="120"/>
        <end position="139"/>
    </location>
</feature>
<feature type="transmembrane region" description="Helical" evidence="7">
    <location>
        <begin position="59"/>
        <end position="76"/>
    </location>
</feature>
<dbReference type="GO" id="GO:1902600">
    <property type="term" value="P:proton transmembrane transport"/>
    <property type="evidence" value="ECO:0007669"/>
    <property type="project" value="InterPro"/>
</dbReference>
<proteinExistence type="inferred from homology"/>
<dbReference type="Pfam" id="PF00999">
    <property type="entry name" value="Na_H_Exchanger"/>
    <property type="match status" value="1"/>
</dbReference>
<comment type="subcellular location">
    <subcellularLocation>
        <location evidence="1">Membrane</location>
        <topology evidence="1">Multi-pass membrane protein</topology>
    </subcellularLocation>
</comment>
<dbReference type="EMBL" id="SMAK01000001">
    <property type="protein sequence ID" value="TCT13528.1"/>
    <property type="molecule type" value="Genomic_DNA"/>
</dbReference>
<accession>A0A4R3ML67</accession>
<keyword evidence="4 7" id="KW-0812">Transmembrane</keyword>
<evidence type="ECO:0000256" key="3">
    <source>
        <dbReference type="ARBA" id="ARBA00022448"/>
    </source>
</evidence>
<dbReference type="AlphaFoldDB" id="A0A4R3ML67"/>
<dbReference type="RefSeq" id="WP_132804908.1">
    <property type="nucleotide sequence ID" value="NZ_SMAK01000001.1"/>
</dbReference>
<evidence type="ECO:0000256" key="4">
    <source>
        <dbReference type="ARBA" id="ARBA00022692"/>
    </source>
</evidence>
<organism evidence="10 11">
    <name type="scientific">Tepidamorphus gemmatus</name>
    <dbReference type="NCBI Taxonomy" id="747076"/>
    <lineage>
        <taxon>Bacteria</taxon>
        <taxon>Pseudomonadati</taxon>
        <taxon>Pseudomonadota</taxon>
        <taxon>Alphaproteobacteria</taxon>
        <taxon>Hyphomicrobiales</taxon>
        <taxon>Tepidamorphaceae</taxon>
        <taxon>Tepidamorphus</taxon>
    </lineage>
</organism>
<evidence type="ECO:0000256" key="6">
    <source>
        <dbReference type="ARBA" id="ARBA00023136"/>
    </source>
</evidence>
<feature type="transmembrane region" description="Helical" evidence="7">
    <location>
        <begin position="271"/>
        <end position="289"/>
    </location>
</feature>
<dbReference type="GO" id="GO:0006813">
    <property type="term" value="P:potassium ion transport"/>
    <property type="evidence" value="ECO:0007669"/>
    <property type="project" value="InterPro"/>
</dbReference>
<feature type="transmembrane region" description="Helical" evidence="7">
    <location>
        <begin position="88"/>
        <end position="114"/>
    </location>
</feature>
<comment type="caution">
    <text evidence="10">The sequence shown here is derived from an EMBL/GenBank/DDBJ whole genome shotgun (WGS) entry which is preliminary data.</text>
</comment>
<dbReference type="InterPro" id="IPR003148">
    <property type="entry name" value="RCK_N"/>
</dbReference>
<dbReference type="OrthoDB" id="9781411at2"/>
<feature type="transmembrane region" description="Helical" evidence="7">
    <location>
        <begin position="359"/>
        <end position="379"/>
    </location>
</feature>
<dbReference type="Proteomes" id="UP000295678">
    <property type="component" value="Unassembled WGS sequence"/>
</dbReference>
<protein>
    <submittedName>
        <fullName evidence="10">Transporter (CPA2 family)</fullName>
    </submittedName>
</protein>
<evidence type="ECO:0000256" key="2">
    <source>
        <dbReference type="ARBA" id="ARBA00005551"/>
    </source>
</evidence>
<feature type="transmembrane region" description="Helical" evidence="7">
    <location>
        <begin position="295"/>
        <end position="317"/>
    </location>
</feature>
<keyword evidence="6 7" id="KW-0472">Membrane</keyword>
<dbReference type="InterPro" id="IPR006153">
    <property type="entry name" value="Cation/H_exchanger_TM"/>
</dbReference>
<evidence type="ECO:0000256" key="5">
    <source>
        <dbReference type="ARBA" id="ARBA00022989"/>
    </source>
</evidence>
<dbReference type="Pfam" id="PF02254">
    <property type="entry name" value="TrkA_N"/>
    <property type="match status" value="1"/>
</dbReference>
<feature type="transmembrane region" description="Helical" evidence="7">
    <location>
        <begin position="220"/>
        <end position="240"/>
    </location>
</feature>
<evidence type="ECO:0000256" key="1">
    <source>
        <dbReference type="ARBA" id="ARBA00004141"/>
    </source>
</evidence>
<dbReference type="InterPro" id="IPR036291">
    <property type="entry name" value="NAD(P)-bd_dom_sf"/>
</dbReference>
<dbReference type="SUPFAM" id="SSF51735">
    <property type="entry name" value="NAD(P)-binding Rossmann-fold domains"/>
    <property type="match status" value="1"/>
</dbReference>
<sequence length="582" mass="61896">MPELGEGYVFHELALLLAVAAAVGIVGLLLRQPLIVAFIATGIIVGGDVLGVVHSAEHIDLLAEIGIAALLFLVGLKLDLTIIRNLGGVALATGLGQVIFTSVVGFLICLALGLDALTSVYVAVALTFSSTIIIVKLLSDKRELDSLHGRIALGFLIVQDIAVVVAMVALSAIGVGAGDSPSGLGIVGVIASGVVMVGLVLLFSRYLAERLVRLVARVPELLVTFSLAWAVLFAALGDFFGFGKELGGLLAGVALASTSYRDAIGTRLSSLRDFLLLFFFVGLGSRLDLDILGDQVLGSLVLSVFVLVGNPLIVMAIMGYMGYRKRTGFLAGLTVAQISEFSLIFMAMGLAIGHVRPEALGLVTLVGLITITLSTYMIIYSHPLFRFFEPWLGFLERRDPVRELALEEDETVGAYDIILFGLGRYGAAIGRAIQTRGLSVLGVDFDPEAVQRWRRHGRHAIYGDAEDPEFVAHLPLATASWVVVATPALGKGIAHQDSRISLIDSLRKAGFAGRIAVRCHDLSEMRQFSRLGADVVLLPFSDAAGYAVELLGIGGKAIREGERLLDDEEQGDADTGVQRQLD</sequence>
<gene>
    <name evidence="10" type="ORF">EDC22_101396</name>
</gene>
<dbReference type="GO" id="GO:0015297">
    <property type="term" value="F:antiporter activity"/>
    <property type="evidence" value="ECO:0007669"/>
    <property type="project" value="InterPro"/>
</dbReference>
<keyword evidence="3" id="KW-0813">Transport</keyword>
<dbReference type="PANTHER" id="PTHR42751">
    <property type="entry name" value="SODIUM/HYDROGEN EXCHANGER FAMILY/TRKA DOMAIN PROTEIN"/>
    <property type="match status" value="1"/>
</dbReference>
<feature type="domain" description="Cation/H+ exchanger transmembrane" evidence="8">
    <location>
        <begin position="20"/>
        <end position="374"/>
    </location>
</feature>
<dbReference type="Gene3D" id="1.20.1530.20">
    <property type="match status" value="1"/>
</dbReference>
<evidence type="ECO:0000259" key="8">
    <source>
        <dbReference type="Pfam" id="PF00999"/>
    </source>
</evidence>
<evidence type="ECO:0000313" key="10">
    <source>
        <dbReference type="EMBL" id="TCT13528.1"/>
    </source>
</evidence>